<feature type="region of interest" description="Disordered" evidence="1">
    <location>
        <begin position="189"/>
        <end position="213"/>
    </location>
</feature>
<feature type="compositionally biased region" description="Basic residues" evidence="1">
    <location>
        <begin position="28"/>
        <end position="37"/>
    </location>
</feature>
<comment type="caution">
    <text evidence="2">The sequence shown here is derived from an EMBL/GenBank/DDBJ whole genome shotgun (WGS) entry which is preliminary data.</text>
</comment>
<feature type="compositionally biased region" description="Basic and acidic residues" evidence="1">
    <location>
        <begin position="38"/>
        <end position="49"/>
    </location>
</feature>
<feature type="compositionally biased region" description="Polar residues" evidence="1">
    <location>
        <begin position="1"/>
        <end position="12"/>
    </location>
</feature>
<dbReference type="Proteomes" id="UP000299102">
    <property type="component" value="Unassembled WGS sequence"/>
</dbReference>
<name>A0A4C1TEJ6_EUMVA</name>
<proteinExistence type="predicted"/>
<organism evidence="2 3">
    <name type="scientific">Eumeta variegata</name>
    <name type="common">Bagworm moth</name>
    <name type="synonym">Eumeta japonica</name>
    <dbReference type="NCBI Taxonomy" id="151549"/>
    <lineage>
        <taxon>Eukaryota</taxon>
        <taxon>Metazoa</taxon>
        <taxon>Ecdysozoa</taxon>
        <taxon>Arthropoda</taxon>
        <taxon>Hexapoda</taxon>
        <taxon>Insecta</taxon>
        <taxon>Pterygota</taxon>
        <taxon>Neoptera</taxon>
        <taxon>Endopterygota</taxon>
        <taxon>Lepidoptera</taxon>
        <taxon>Glossata</taxon>
        <taxon>Ditrysia</taxon>
        <taxon>Tineoidea</taxon>
        <taxon>Psychidae</taxon>
        <taxon>Oiketicinae</taxon>
        <taxon>Eumeta</taxon>
    </lineage>
</organism>
<feature type="compositionally biased region" description="Basic and acidic residues" evidence="1">
    <location>
        <begin position="16"/>
        <end position="27"/>
    </location>
</feature>
<evidence type="ECO:0000313" key="2">
    <source>
        <dbReference type="EMBL" id="GBP11827.1"/>
    </source>
</evidence>
<sequence length="213" mass="23992">MEEPNANKQQLNLFKYLEDKDPSEKRNAHSNRKGVKKYGREEKLIDDFPKSKEETATVIESKMKHASKIPQELFFMPTENMTAPPPQKLHPFRTSRPAVTCKAIRHTRRTAAPARAASPEVSAYTATNIRLTDRNKNRSRRGSASFVSRRAAGSRAYETCFGPNCGCGMHERSDEAVLVGPPFGRRICMSPPKRDQVSPLKSRRDDSGIYADV</sequence>
<evidence type="ECO:0000313" key="3">
    <source>
        <dbReference type="Proteomes" id="UP000299102"/>
    </source>
</evidence>
<evidence type="ECO:0000256" key="1">
    <source>
        <dbReference type="SAM" id="MobiDB-lite"/>
    </source>
</evidence>
<dbReference type="AlphaFoldDB" id="A0A4C1TEJ6"/>
<feature type="compositionally biased region" description="Basic and acidic residues" evidence="1">
    <location>
        <begin position="192"/>
        <end position="207"/>
    </location>
</feature>
<feature type="region of interest" description="Disordered" evidence="1">
    <location>
        <begin position="1"/>
        <end position="49"/>
    </location>
</feature>
<accession>A0A4C1TEJ6</accession>
<dbReference type="EMBL" id="BGZK01000048">
    <property type="protein sequence ID" value="GBP11827.1"/>
    <property type="molecule type" value="Genomic_DNA"/>
</dbReference>
<reference evidence="2 3" key="1">
    <citation type="journal article" date="2019" name="Commun. Biol.">
        <title>The bagworm genome reveals a unique fibroin gene that provides high tensile strength.</title>
        <authorList>
            <person name="Kono N."/>
            <person name="Nakamura H."/>
            <person name="Ohtoshi R."/>
            <person name="Tomita M."/>
            <person name="Numata K."/>
            <person name="Arakawa K."/>
        </authorList>
    </citation>
    <scope>NUCLEOTIDE SEQUENCE [LARGE SCALE GENOMIC DNA]</scope>
</reference>
<keyword evidence="3" id="KW-1185">Reference proteome</keyword>
<gene>
    <name evidence="2" type="ORF">EVAR_74477_1</name>
</gene>
<protein>
    <submittedName>
        <fullName evidence="2">Uncharacterized protein</fullName>
    </submittedName>
</protein>